<name>A0A0F9C2T8_9ZZZZ</name>
<gene>
    <name evidence="1" type="ORF">LCGC14_2454090</name>
</gene>
<dbReference type="AlphaFoldDB" id="A0A0F9C2T8"/>
<evidence type="ECO:0000313" key="1">
    <source>
        <dbReference type="EMBL" id="KKL20577.1"/>
    </source>
</evidence>
<comment type="caution">
    <text evidence="1">The sequence shown here is derived from an EMBL/GenBank/DDBJ whole genome shotgun (WGS) entry which is preliminary data.</text>
</comment>
<sequence>MTDRPIIFSAAMVIAILREIAVPSTGKTMTRRLACGELLPPDARRHKNIDVEIDPWGRVRETTIWQRVQPGDRLWLCETWGATKRYDHLPPREIPVGSSTGYKTDDIGVWCQTGCSGAAGKWRPSIFMPRWTSRLTLLVTETRKERLQDISAQDAIAEGVRWSATDPATGNEIMNGPAGVDGFASLWDSLHRKPGTTWDDDPELVVIRFRPVLANIDRSEAAA</sequence>
<accession>A0A0F9C2T8</accession>
<protein>
    <submittedName>
        <fullName evidence="1">Uncharacterized protein</fullName>
    </submittedName>
</protein>
<proteinExistence type="predicted"/>
<dbReference type="EMBL" id="LAZR01038045">
    <property type="protein sequence ID" value="KKL20577.1"/>
    <property type="molecule type" value="Genomic_DNA"/>
</dbReference>
<reference evidence="1" key="1">
    <citation type="journal article" date="2015" name="Nature">
        <title>Complex archaea that bridge the gap between prokaryotes and eukaryotes.</title>
        <authorList>
            <person name="Spang A."/>
            <person name="Saw J.H."/>
            <person name="Jorgensen S.L."/>
            <person name="Zaremba-Niedzwiedzka K."/>
            <person name="Martijn J."/>
            <person name="Lind A.E."/>
            <person name="van Eijk R."/>
            <person name="Schleper C."/>
            <person name="Guy L."/>
            <person name="Ettema T.J."/>
        </authorList>
    </citation>
    <scope>NUCLEOTIDE SEQUENCE</scope>
</reference>
<organism evidence="1">
    <name type="scientific">marine sediment metagenome</name>
    <dbReference type="NCBI Taxonomy" id="412755"/>
    <lineage>
        <taxon>unclassified sequences</taxon>
        <taxon>metagenomes</taxon>
        <taxon>ecological metagenomes</taxon>
    </lineage>
</organism>